<feature type="region of interest" description="Disordered" evidence="1">
    <location>
        <begin position="1"/>
        <end position="20"/>
    </location>
</feature>
<organism evidence="2 3">
    <name type="scientific">Chondromyces apiculatus DSM 436</name>
    <dbReference type="NCBI Taxonomy" id="1192034"/>
    <lineage>
        <taxon>Bacteria</taxon>
        <taxon>Pseudomonadati</taxon>
        <taxon>Myxococcota</taxon>
        <taxon>Polyangia</taxon>
        <taxon>Polyangiales</taxon>
        <taxon>Polyangiaceae</taxon>
        <taxon>Chondromyces</taxon>
    </lineage>
</organism>
<name>A0A017TF22_9BACT</name>
<dbReference type="PANTHER" id="PTHR43464">
    <property type="entry name" value="METHYLTRANSFERASE"/>
    <property type="match status" value="1"/>
</dbReference>
<keyword evidence="2" id="KW-0808">Transferase</keyword>
<dbReference type="InterPro" id="IPR029063">
    <property type="entry name" value="SAM-dependent_MTases_sf"/>
</dbReference>
<dbReference type="AlphaFoldDB" id="A0A017TF22"/>
<dbReference type="Pfam" id="PF13489">
    <property type="entry name" value="Methyltransf_23"/>
    <property type="match status" value="1"/>
</dbReference>
<feature type="compositionally biased region" description="Basic and acidic residues" evidence="1">
    <location>
        <begin position="1"/>
        <end position="17"/>
    </location>
</feature>
<dbReference type="Proteomes" id="UP000019678">
    <property type="component" value="Unassembled WGS sequence"/>
</dbReference>
<gene>
    <name evidence="2" type="ORF">CAP_6866</name>
</gene>
<dbReference type="PANTHER" id="PTHR43464:SF94">
    <property type="entry name" value="MALONYL-[ACYL-CARRIER PROTEIN] O-METHYLTRANSFERASE"/>
    <property type="match status" value="1"/>
</dbReference>
<protein>
    <submittedName>
        <fullName evidence="2">3-demethylubiquinone-9 3-methyltransferase</fullName>
    </submittedName>
</protein>
<dbReference type="eggNOG" id="COG2227">
    <property type="taxonomic scope" value="Bacteria"/>
</dbReference>
<dbReference type="STRING" id="1192034.CAP_6866"/>
<proteinExistence type="predicted"/>
<keyword evidence="3" id="KW-1185">Reference proteome</keyword>
<accession>A0A017TF22</accession>
<dbReference type="GO" id="GO:0008168">
    <property type="term" value="F:methyltransferase activity"/>
    <property type="evidence" value="ECO:0007669"/>
    <property type="project" value="UniProtKB-KW"/>
</dbReference>
<dbReference type="EMBL" id="ASRX01000006">
    <property type="protein sequence ID" value="EYF07844.1"/>
    <property type="molecule type" value="Genomic_DNA"/>
</dbReference>
<reference evidence="2 3" key="1">
    <citation type="submission" date="2013-05" db="EMBL/GenBank/DDBJ databases">
        <title>Genome assembly of Chondromyces apiculatus DSM 436.</title>
        <authorList>
            <person name="Sharma G."/>
            <person name="Khatri I."/>
            <person name="Kaur C."/>
            <person name="Mayilraj S."/>
            <person name="Subramanian S."/>
        </authorList>
    </citation>
    <scope>NUCLEOTIDE SEQUENCE [LARGE SCALE GENOMIC DNA]</scope>
    <source>
        <strain evidence="2 3">DSM 436</strain>
    </source>
</reference>
<sequence>MIDLEAEARNDRLAAEPREEDGYEGAPFLVRVTERRRLSIIREMTRPTAGLSVLEVGSGEGEVLRMFPDARLTALDVSLNVSNARREVARQKLTGFDARFVTGEVEALAGERFDRIICTEVLEHVADPEATLAAVARLLAPGGAAVFTVPNDPLMLRLWRVVRFTPLGWILGRRMWGGSEDPRLHAWTPRTFEDLLERHFRVVERHAAPMEALPIRACFRCLPRRR</sequence>
<dbReference type="SUPFAM" id="SSF53335">
    <property type="entry name" value="S-adenosyl-L-methionine-dependent methyltransferases"/>
    <property type="match status" value="1"/>
</dbReference>
<dbReference type="OrthoDB" id="5504467at2"/>
<evidence type="ECO:0000313" key="3">
    <source>
        <dbReference type="Proteomes" id="UP000019678"/>
    </source>
</evidence>
<dbReference type="CDD" id="cd02440">
    <property type="entry name" value="AdoMet_MTases"/>
    <property type="match status" value="1"/>
</dbReference>
<keyword evidence="2" id="KW-0830">Ubiquinone</keyword>
<dbReference type="GO" id="GO:0032259">
    <property type="term" value="P:methylation"/>
    <property type="evidence" value="ECO:0007669"/>
    <property type="project" value="UniProtKB-KW"/>
</dbReference>
<keyword evidence="2" id="KW-0489">Methyltransferase</keyword>
<dbReference type="Gene3D" id="3.40.50.150">
    <property type="entry name" value="Vaccinia Virus protein VP39"/>
    <property type="match status" value="1"/>
</dbReference>
<evidence type="ECO:0000256" key="1">
    <source>
        <dbReference type="SAM" id="MobiDB-lite"/>
    </source>
</evidence>
<comment type="caution">
    <text evidence="2">The sequence shown here is derived from an EMBL/GenBank/DDBJ whole genome shotgun (WGS) entry which is preliminary data.</text>
</comment>
<evidence type="ECO:0000313" key="2">
    <source>
        <dbReference type="EMBL" id="EYF07844.1"/>
    </source>
</evidence>